<dbReference type="PRINTS" id="PR00926">
    <property type="entry name" value="MITOCARRIER"/>
</dbReference>
<gene>
    <name evidence="9" type="ORF">MICPUCDRAFT_59979</name>
</gene>
<feature type="repeat" description="Solcar" evidence="6">
    <location>
        <begin position="159"/>
        <end position="246"/>
    </location>
</feature>
<dbReference type="Gene3D" id="1.50.40.10">
    <property type="entry name" value="Mitochondrial carrier domain"/>
    <property type="match status" value="1"/>
</dbReference>
<feature type="repeat" description="Solcar" evidence="6">
    <location>
        <begin position="362"/>
        <end position="460"/>
    </location>
</feature>
<keyword evidence="10" id="KW-1185">Reference proteome</keyword>
<sequence length="463" mass="49171">MNAPSDALFALPAETTRLPDRDPPRSVPSTHLVVHRLDREIEHARGWTLRGSVDAADDSRARAPFARLVKPATTPSSSRGGEIDGRLRSRASAFLASASLTLTGVGLVRNAPTMTARNGAVGGKTKSQKKPRQKRGGADANAERDGKRAEASASDNKNHATLKHLAVGAVSGGVSRSVVAPLERVKIEYMIDSGKVASEGGVMGSLRRIVRTEGAAGLFRGNLLNVMRIAPTKAVEFYCFDAFKKSRLRLKRDQRDGGGGAGQGNEELSLSGGERMLGGSLASMAGTALTHPVDTLRSRVTSTGMRMGEAWSGLMRNEGPMALWKGLSVNMIRVAPYGAVNFFVYDACKSAYKKTLKPGQEIGPLPTLFFGGLAGAAAQTAVYPLEMVQRRIQVSGMTSAVSAGSSAALTVKYKNVFHGIQCVYKTEGLGALYAGLVPNYAKIFPAAAVSFYVYEALKLHYGL</sequence>
<dbReference type="OMA" id="QQWNTGR"/>
<reference evidence="9 10" key="1">
    <citation type="journal article" date="2009" name="Science">
        <title>Green evolution and dynamic adaptations revealed by genomes of the marine picoeukaryotes Micromonas.</title>
        <authorList>
            <person name="Worden A.Z."/>
            <person name="Lee J.H."/>
            <person name="Mock T."/>
            <person name="Rouze P."/>
            <person name="Simmons M.P."/>
            <person name="Aerts A.L."/>
            <person name="Allen A.E."/>
            <person name="Cuvelier M.L."/>
            <person name="Derelle E."/>
            <person name="Everett M.V."/>
            <person name="Foulon E."/>
            <person name="Grimwood J."/>
            <person name="Gundlach H."/>
            <person name="Henrissat B."/>
            <person name="Napoli C."/>
            <person name="McDonald S.M."/>
            <person name="Parker M.S."/>
            <person name="Rombauts S."/>
            <person name="Salamov A."/>
            <person name="Von Dassow P."/>
            <person name="Badger J.H."/>
            <person name="Coutinho P.M."/>
            <person name="Demir E."/>
            <person name="Dubchak I."/>
            <person name="Gentemann C."/>
            <person name="Eikrem W."/>
            <person name="Gready J.E."/>
            <person name="John U."/>
            <person name="Lanier W."/>
            <person name="Lindquist E.A."/>
            <person name="Lucas S."/>
            <person name="Mayer K.F."/>
            <person name="Moreau H."/>
            <person name="Not F."/>
            <person name="Otillar R."/>
            <person name="Panaud O."/>
            <person name="Pangilinan J."/>
            <person name="Paulsen I."/>
            <person name="Piegu B."/>
            <person name="Poliakov A."/>
            <person name="Robbens S."/>
            <person name="Schmutz J."/>
            <person name="Toulza E."/>
            <person name="Wyss T."/>
            <person name="Zelensky A."/>
            <person name="Zhou K."/>
            <person name="Armbrust E.V."/>
            <person name="Bhattacharya D."/>
            <person name="Goodenough U.W."/>
            <person name="Van de Peer Y."/>
            <person name="Grigoriev I.V."/>
        </authorList>
    </citation>
    <scope>NUCLEOTIDE SEQUENCE [LARGE SCALE GENOMIC DNA]</scope>
    <source>
        <strain evidence="9 10">CCMP1545</strain>
    </source>
</reference>
<organism evidence="10">
    <name type="scientific">Micromonas pusilla (strain CCMP1545)</name>
    <name type="common">Picoplanktonic green alga</name>
    <dbReference type="NCBI Taxonomy" id="564608"/>
    <lineage>
        <taxon>Eukaryota</taxon>
        <taxon>Viridiplantae</taxon>
        <taxon>Chlorophyta</taxon>
        <taxon>Mamiellophyceae</taxon>
        <taxon>Mamiellales</taxon>
        <taxon>Mamiellaceae</taxon>
        <taxon>Micromonas</taxon>
    </lineage>
</organism>
<feature type="compositionally biased region" description="Basic and acidic residues" evidence="8">
    <location>
        <begin position="141"/>
        <end position="150"/>
    </location>
</feature>
<keyword evidence="5 6" id="KW-0472">Membrane</keyword>
<feature type="region of interest" description="Disordered" evidence="8">
    <location>
        <begin position="252"/>
        <end position="271"/>
    </location>
</feature>
<keyword evidence="3 6" id="KW-0812">Transmembrane</keyword>
<evidence type="ECO:0000256" key="1">
    <source>
        <dbReference type="ARBA" id="ARBA00004141"/>
    </source>
</evidence>
<feature type="repeat" description="Solcar" evidence="6">
    <location>
        <begin position="270"/>
        <end position="351"/>
    </location>
</feature>
<evidence type="ECO:0000313" key="9">
    <source>
        <dbReference type="EMBL" id="EEH55374.1"/>
    </source>
</evidence>
<comment type="subcellular location">
    <subcellularLocation>
        <location evidence="1">Membrane</location>
        <topology evidence="1">Multi-pass membrane protein</topology>
    </subcellularLocation>
</comment>
<evidence type="ECO:0000313" key="10">
    <source>
        <dbReference type="Proteomes" id="UP000001876"/>
    </source>
</evidence>
<dbReference type="AlphaFoldDB" id="C1MYP8"/>
<name>C1MYP8_MICPC</name>
<dbReference type="PANTHER" id="PTHR24089">
    <property type="entry name" value="SOLUTE CARRIER FAMILY 25"/>
    <property type="match status" value="1"/>
</dbReference>
<evidence type="ECO:0000256" key="3">
    <source>
        <dbReference type="ARBA" id="ARBA00022692"/>
    </source>
</evidence>
<dbReference type="GeneID" id="9685751"/>
<dbReference type="Pfam" id="PF00153">
    <property type="entry name" value="Mito_carr"/>
    <property type="match status" value="3"/>
</dbReference>
<evidence type="ECO:0000256" key="7">
    <source>
        <dbReference type="RuleBase" id="RU000488"/>
    </source>
</evidence>
<comment type="similarity">
    <text evidence="7">Belongs to the mitochondrial carrier (TC 2.A.29) family.</text>
</comment>
<dbReference type="GO" id="GO:0016020">
    <property type="term" value="C:membrane"/>
    <property type="evidence" value="ECO:0007669"/>
    <property type="project" value="UniProtKB-SubCell"/>
</dbReference>
<evidence type="ECO:0000256" key="2">
    <source>
        <dbReference type="ARBA" id="ARBA00022448"/>
    </source>
</evidence>
<keyword evidence="2 7" id="KW-0813">Transport</keyword>
<dbReference type="Proteomes" id="UP000001876">
    <property type="component" value="Unassembled WGS sequence"/>
</dbReference>
<dbReference type="SUPFAM" id="SSF103506">
    <property type="entry name" value="Mitochondrial carrier"/>
    <property type="match status" value="1"/>
</dbReference>
<feature type="region of interest" description="Disordered" evidence="8">
    <location>
        <begin position="1"/>
        <end position="27"/>
    </location>
</feature>
<dbReference type="RefSeq" id="XP_003060605.1">
    <property type="nucleotide sequence ID" value="XM_003060559.1"/>
</dbReference>
<protein>
    <submittedName>
        <fullName evidence="9">Mitochondrial carrier family</fullName>
    </submittedName>
</protein>
<proteinExistence type="inferred from homology"/>
<dbReference type="STRING" id="564608.C1MYP8"/>
<evidence type="ECO:0000256" key="8">
    <source>
        <dbReference type="SAM" id="MobiDB-lite"/>
    </source>
</evidence>
<feature type="compositionally biased region" description="Basic residues" evidence="8">
    <location>
        <begin position="126"/>
        <end position="135"/>
    </location>
</feature>
<dbReference type="InterPro" id="IPR002067">
    <property type="entry name" value="MCP"/>
</dbReference>
<dbReference type="EMBL" id="GG663742">
    <property type="protein sequence ID" value="EEH55374.1"/>
    <property type="molecule type" value="Genomic_DNA"/>
</dbReference>
<dbReference type="eggNOG" id="KOG0752">
    <property type="taxonomic scope" value="Eukaryota"/>
</dbReference>
<evidence type="ECO:0000256" key="5">
    <source>
        <dbReference type="ARBA" id="ARBA00023136"/>
    </source>
</evidence>
<keyword evidence="4" id="KW-0677">Repeat</keyword>
<dbReference type="PROSITE" id="PS50920">
    <property type="entry name" value="SOLCAR"/>
    <property type="match status" value="3"/>
</dbReference>
<dbReference type="InterPro" id="IPR018108">
    <property type="entry name" value="MCP_transmembrane"/>
</dbReference>
<dbReference type="KEGG" id="mpp:MICPUCDRAFT_59979"/>
<evidence type="ECO:0000256" key="4">
    <source>
        <dbReference type="ARBA" id="ARBA00022737"/>
    </source>
</evidence>
<evidence type="ECO:0000256" key="6">
    <source>
        <dbReference type="PROSITE-ProRule" id="PRU00282"/>
    </source>
</evidence>
<dbReference type="OrthoDB" id="270584at2759"/>
<dbReference type="GO" id="GO:0055085">
    <property type="term" value="P:transmembrane transport"/>
    <property type="evidence" value="ECO:0007669"/>
    <property type="project" value="InterPro"/>
</dbReference>
<accession>C1MYP8</accession>
<feature type="region of interest" description="Disordered" evidence="8">
    <location>
        <begin position="115"/>
        <end position="158"/>
    </location>
</feature>
<dbReference type="InterPro" id="IPR023395">
    <property type="entry name" value="MCP_dom_sf"/>
</dbReference>